<dbReference type="GO" id="GO:0006508">
    <property type="term" value="P:proteolysis"/>
    <property type="evidence" value="ECO:0007669"/>
    <property type="project" value="UniProtKB-KW"/>
</dbReference>
<dbReference type="PANTHER" id="PTHR38037">
    <property type="entry name" value="ZN_PROTEASE DOMAIN-CONTAINING PROTEIN"/>
    <property type="match status" value="1"/>
</dbReference>
<dbReference type="Gene3D" id="2.40.70.10">
    <property type="entry name" value="Acid Proteases"/>
    <property type="match status" value="1"/>
</dbReference>
<dbReference type="SUPFAM" id="SSF50630">
    <property type="entry name" value="Acid proteases"/>
    <property type="match status" value="1"/>
</dbReference>
<proteinExistence type="predicted"/>
<evidence type="ECO:0000313" key="2">
    <source>
        <dbReference type="EMBL" id="MDQ2068553.1"/>
    </source>
</evidence>
<dbReference type="PANTHER" id="PTHR38037:SF1">
    <property type="entry name" value="ATP-DEPENDENT ZINC PROTEASE DOMAIN-CONTAINING PROTEIN-RELATED"/>
    <property type="match status" value="1"/>
</dbReference>
<evidence type="ECO:0000259" key="1">
    <source>
        <dbReference type="Pfam" id="PF05618"/>
    </source>
</evidence>
<gene>
    <name evidence="2" type="ORF">RBH19_01540</name>
</gene>
<dbReference type="Proteomes" id="UP001239019">
    <property type="component" value="Unassembled WGS sequence"/>
</dbReference>
<sequence length="152" mass="17383">MVGWREWVALPELGLNRIKAKVDTGARTSCLHAFDLSTFERDGRTWVRFGMHPLQQSTDKEIYCEAMVVDQRPVTDSGGHREDRFVIQTPIMLGGQIWPVEVTLTGRDNMRFRMLLGRTAMQGRMTVDPARSFLTGDIETRADPEEEIVEED</sequence>
<protein>
    <submittedName>
        <fullName evidence="2">ATP-dependent zinc protease</fullName>
    </submittedName>
</protein>
<dbReference type="GO" id="GO:0008233">
    <property type="term" value="F:peptidase activity"/>
    <property type="evidence" value="ECO:0007669"/>
    <property type="project" value="UniProtKB-KW"/>
</dbReference>
<dbReference type="InterPro" id="IPR021109">
    <property type="entry name" value="Peptidase_aspartic_dom_sf"/>
</dbReference>
<keyword evidence="2" id="KW-0645">Protease</keyword>
<feature type="domain" description="Retropepsin-like aspartic endopeptidase" evidence="1">
    <location>
        <begin position="1"/>
        <end position="134"/>
    </location>
</feature>
<evidence type="ECO:0000313" key="3">
    <source>
        <dbReference type="Proteomes" id="UP001239019"/>
    </source>
</evidence>
<accession>A0ABU0W3G8</accession>
<dbReference type="EMBL" id="JAVDDT010000001">
    <property type="protein sequence ID" value="MDQ2068553.1"/>
    <property type="molecule type" value="Genomic_DNA"/>
</dbReference>
<dbReference type="RefSeq" id="WP_306727293.1">
    <property type="nucleotide sequence ID" value="NZ_JAVDDT010000001.1"/>
</dbReference>
<comment type="caution">
    <text evidence="2">The sequence shown here is derived from an EMBL/GenBank/DDBJ whole genome shotgun (WGS) entry which is preliminary data.</text>
</comment>
<organism evidence="2 3">
    <name type="scientific">Natronospira bacteriovora</name>
    <dbReference type="NCBI Taxonomy" id="3069753"/>
    <lineage>
        <taxon>Bacteria</taxon>
        <taxon>Pseudomonadati</taxon>
        <taxon>Pseudomonadota</taxon>
        <taxon>Gammaproteobacteria</taxon>
        <taxon>Natronospirales</taxon>
        <taxon>Natronospiraceae</taxon>
        <taxon>Natronospira</taxon>
    </lineage>
</organism>
<reference evidence="2 3" key="1">
    <citation type="submission" date="2023-08" db="EMBL/GenBank/DDBJ databases">
        <title>Whole-genome sequencing of halo(alkali)philic microorganisms from hypersaline lakes.</title>
        <authorList>
            <person name="Sorokin D.Y."/>
            <person name="Abbas B."/>
            <person name="Merkel A.Y."/>
        </authorList>
    </citation>
    <scope>NUCLEOTIDE SEQUENCE [LARGE SCALE GENOMIC DNA]</scope>
    <source>
        <strain evidence="2 3">AB-CW4</strain>
    </source>
</reference>
<dbReference type="Pfam" id="PF05618">
    <property type="entry name" value="Zn_protease"/>
    <property type="match status" value="1"/>
</dbReference>
<keyword evidence="2" id="KW-0378">Hydrolase</keyword>
<keyword evidence="3" id="KW-1185">Reference proteome</keyword>
<dbReference type="InterPro" id="IPR008503">
    <property type="entry name" value="Asp_endopeptidase"/>
</dbReference>
<name>A0ABU0W3G8_9GAMM</name>